<dbReference type="EMBL" id="CP036274">
    <property type="protein sequence ID" value="QDU25875.1"/>
    <property type="molecule type" value="Genomic_DNA"/>
</dbReference>
<sequence length="168" mass="18297">MPVTELEELIATKFANGLNENKVRGSSRTRWQNLVDWVKATLTKRGLTRYVFCGSIRCIAYFEPAQFPTVTPQEAHATVEAAISETVKTFTGCKPPATKVGDWLHARDGGMIALIADAMAQEDATATLEDLRNELESGLGSLQYLLDLGHGDRTLGAPLPEGFDDDNG</sequence>
<evidence type="ECO:0000313" key="1">
    <source>
        <dbReference type="EMBL" id="QDU25875.1"/>
    </source>
</evidence>
<gene>
    <name evidence="1" type="ORF">ETAA8_09470</name>
</gene>
<dbReference type="Proteomes" id="UP000315017">
    <property type="component" value="Chromosome"/>
</dbReference>
<accession>A0A517Y6M2</accession>
<dbReference type="KEGG" id="aagg:ETAA8_09470"/>
<proteinExistence type="predicted"/>
<evidence type="ECO:0000313" key="2">
    <source>
        <dbReference type="Proteomes" id="UP000315017"/>
    </source>
</evidence>
<protein>
    <submittedName>
        <fullName evidence="1">Uncharacterized protein</fullName>
    </submittedName>
</protein>
<dbReference type="AlphaFoldDB" id="A0A517Y6M2"/>
<reference evidence="1 2" key="1">
    <citation type="submission" date="2019-02" db="EMBL/GenBank/DDBJ databases">
        <title>Deep-cultivation of Planctomycetes and their phenomic and genomic characterization uncovers novel biology.</title>
        <authorList>
            <person name="Wiegand S."/>
            <person name="Jogler M."/>
            <person name="Boedeker C."/>
            <person name="Pinto D."/>
            <person name="Vollmers J."/>
            <person name="Rivas-Marin E."/>
            <person name="Kohn T."/>
            <person name="Peeters S.H."/>
            <person name="Heuer A."/>
            <person name="Rast P."/>
            <person name="Oberbeckmann S."/>
            <person name="Bunk B."/>
            <person name="Jeske O."/>
            <person name="Meyerdierks A."/>
            <person name="Storesund J.E."/>
            <person name="Kallscheuer N."/>
            <person name="Luecker S."/>
            <person name="Lage O.M."/>
            <person name="Pohl T."/>
            <person name="Merkel B.J."/>
            <person name="Hornburger P."/>
            <person name="Mueller R.-W."/>
            <person name="Bruemmer F."/>
            <person name="Labrenz M."/>
            <person name="Spormann A.M."/>
            <person name="Op den Camp H."/>
            <person name="Overmann J."/>
            <person name="Amann R."/>
            <person name="Jetten M.S.M."/>
            <person name="Mascher T."/>
            <person name="Medema M.H."/>
            <person name="Devos D.P."/>
            <person name="Kaster A.-K."/>
            <person name="Ovreas L."/>
            <person name="Rohde M."/>
            <person name="Galperin M.Y."/>
            <person name="Jogler C."/>
        </authorList>
    </citation>
    <scope>NUCLEOTIDE SEQUENCE [LARGE SCALE GENOMIC DNA]</scope>
    <source>
        <strain evidence="1 2">ETA_A8</strain>
    </source>
</reference>
<name>A0A517Y6M2_9BACT</name>
<organism evidence="1 2">
    <name type="scientific">Anatilimnocola aggregata</name>
    <dbReference type="NCBI Taxonomy" id="2528021"/>
    <lineage>
        <taxon>Bacteria</taxon>
        <taxon>Pseudomonadati</taxon>
        <taxon>Planctomycetota</taxon>
        <taxon>Planctomycetia</taxon>
        <taxon>Pirellulales</taxon>
        <taxon>Pirellulaceae</taxon>
        <taxon>Anatilimnocola</taxon>
    </lineage>
</organism>
<keyword evidence="2" id="KW-1185">Reference proteome</keyword>